<dbReference type="GO" id="GO:0005524">
    <property type="term" value="F:ATP binding"/>
    <property type="evidence" value="ECO:0007669"/>
    <property type="project" value="InterPro"/>
</dbReference>
<name>A0A1J4KWQ2_9EUKA</name>
<dbReference type="SUPFAM" id="SSF56112">
    <property type="entry name" value="Protein kinase-like (PK-like)"/>
    <property type="match status" value="1"/>
</dbReference>
<organism evidence="3 4">
    <name type="scientific">Tritrichomonas foetus</name>
    <dbReference type="NCBI Taxonomy" id="1144522"/>
    <lineage>
        <taxon>Eukaryota</taxon>
        <taxon>Metamonada</taxon>
        <taxon>Parabasalia</taxon>
        <taxon>Tritrichomonadida</taxon>
        <taxon>Tritrichomonadidae</taxon>
        <taxon>Tritrichomonas</taxon>
    </lineage>
</organism>
<evidence type="ECO:0000256" key="1">
    <source>
        <dbReference type="SAM" id="MobiDB-lite"/>
    </source>
</evidence>
<feature type="compositionally biased region" description="Basic and acidic residues" evidence="1">
    <location>
        <begin position="153"/>
        <end position="163"/>
    </location>
</feature>
<dbReference type="InterPro" id="IPR000719">
    <property type="entry name" value="Prot_kinase_dom"/>
</dbReference>
<feature type="compositionally biased region" description="Polar residues" evidence="1">
    <location>
        <begin position="893"/>
        <end position="910"/>
    </location>
</feature>
<keyword evidence="4" id="KW-1185">Reference proteome</keyword>
<dbReference type="GO" id="GO:0005737">
    <property type="term" value="C:cytoplasm"/>
    <property type="evidence" value="ECO:0007669"/>
    <property type="project" value="TreeGrafter"/>
</dbReference>
<protein>
    <submittedName>
        <fullName evidence="3">IQ calmodulin-binding motif family protein</fullName>
    </submittedName>
</protein>
<feature type="domain" description="Protein kinase" evidence="2">
    <location>
        <begin position="908"/>
        <end position="1236"/>
    </location>
</feature>
<dbReference type="RefSeq" id="XP_068368799.1">
    <property type="nucleotide sequence ID" value="XM_068514285.1"/>
</dbReference>
<dbReference type="GO" id="GO:0004674">
    <property type="term" value="F:protein serine/threonine kinase activity"/>
    <property type="evidence" value="ECO:0007669"/>
    <property type="project" value="TreeGrafter"/>
</dbReference>
<dbReference type="InterPro" id="IPR011009">
    <property type="entry name" value="Kinase-like_dom_sf"/>
</dbReference>
<proteinExistence type="predicted"/>
<dbReference type="OrthoDB" id="10509402at2759"/>
<evidence type="ECO:0000259" key="2">
    <source>
        <dbReference type="PROSITE" id="PS50011"/>
    </source>
</evidence>
<sequence>MDEDLPEQISTPVEDIYTTQEKAARKIQAIFRGYIYRYNISQEDFQNLCARKIQKVWHEHVIRQLLQRCREILALKVISRVVENFRRRKFIKRRLNSLKEYEPLLKFYPTKSKPPQPSKFTKAAVSFKTGTVTAPSKSLKRSRSSKSKTLPGPKKEEKKDEKKSSRRGKPLAKSMPSPLIVGGSSSASASKTPMKRKFIVELPPPWHEKDPRRLSATAQEELLFAQKSNIAWVKSEIMPLLIRDWSNQLDLRDELTMKNERYKNRMLQKMFLSPIARNTKELKAKNPKCVSFIRDTGVYVFCSAQRTAVLDIGGFSDDTIIYNDAYSVNPMLFDVAVDNHSGHTVGIDSQWVLHLFERGKSITTYKLNPENKIPIASKYLAFDHFGLLWVNLFPQKGPLLCFDPITLQVNTMVNLESVRNIHRFVKTLNYMHPIHLKEQPFGFVATFSDTFDVYLFSTDFNKCKKLHNSDLNAFPNVRQVGHRLILWSEECQIYIYELREQMEGITCTAKFTVPSKPIDVCGVSEPDLIIVSCEDSTVRAYLAKGTEFPMRVPNQKLSFTEASFANRLLGPATFTKSRNAFKEMAYGRLANNAIHIDAMAITDKLCCVLCAFQSGNCGSLWFMNDSQPVKASEFDDFNYYEPLKSQQNAVEEYKAIIYNIMKKRNELINFFEFLSKFDLQSNRGQLSNIFMPNKPYFHLTDLVGHTSLRSQYSFIPEPPQYCLSAYDVFHFLYRSGILPKPLSTFSGFLTRFAPESEKKVLPPPEMVVNLMIPINTKGIYGAIVDIPFSTDEIKDIIKSIDPLFCLRPQLPKFTIAKTNDIVTDPDVKPSTQRVWINRYEKTGLNARLVALSLLEDTVKHELMRRVQDNINCSFHKNLLDKMQPVPSIDIHSKSSSKNGQPQSLSPQPNRNPLLDEKRHVSIYETWSKYTLFGRDKGQTCDLRALHIPHSIFLKPDVVAHFDLVRRVSIACKYTQCEIFSVTDSDSSTSQVILTEDVKALPLSHYLTIHSYLGANSRLLLASRSILANILTCLYQLHKNGVIMRTLSPSNVLLNAQDGSIRIGNLCDCQTSSVYVPLPEPFAQPSNPFLPPEFYHSPISEYTSAFDVWQFGILLLYVVTGFHPVSYGSELLKYVSKGKDGLYPNCNFFYDWLKGCKVVSLGESVVGQRGECFFSTDKPGEPSSILQLDSYKLLPYKNTKLNYDEARLFIEIIASCLQIDPKKRPSVEELLRTYPFNQSNQTGDILDNYMRTPNPNVFVSQFFAPVLGELGDSTFPFTLGIISALLFHEENNEEDMMYAFPLDTRAAERVIRALFGLKFMDRMVFYVLEKVRTNIQLSDVNPTVTYKDSMFDSLLHFFMRFVAAVEHGQGNLINHVDDIIMSLLSLYAANPYLKRPSSQLLASTTEATKLVSNDSSPLFVFTYTNAHALIRYVMQWNSYVFTNLNRTNEHDDNYFDQFLSFSEAVYNFANAMCHSIEKQRTNAIKTMASLWTNGTGTSTVRLFIDFRVPQKVLHCFHIQGARIEAASFICQSLNASKLKCFDPSFALLREAVKGPTILSHCASIFRSTSGNDSMKPPCFEIIRNILMGENSTDVESLVISDVIWSLVELGRDQQCNLLIADACSQAPAFFLELVQTSQFLQKTLLMNGIDFIPKIDPRVFDDNLDLRETLFVLKKITGYFLLRQSSLVIPVENNEAIQVDKCIDFIQKIVQMILKESDGVAKFIDTQIMKATRFEIKESNFMKTKNKAKETANNAMQSTISEVCKVFIDLVNVINNFSKKTDKGIRNDFFYSLKLIATSPIPMCHTMPHPATYLHRAIQIIFLNTYRSANPNSQLFSAVSDFPEMWLKILQRDYAFIKFCAEKEIVEAQIMGRYSIDRRLRLKIFKSLVSKPNIEIDPIYKLIINDMIHSTTVLKANYSFEQTRMMQYPLRSEAIDMVMHVLGTRDINEKNAQKMANIMVEANFFEKERALTDKNDNYHLVVSSIELLSIIINCINLFSDKYIKIAAMQLDSLKMRFVRRWNNLTLITEEIIETQRRAAAPKGTTLGRPVTTMAGGRATTSLGSKKMPTKVFVKGKNGRAATSVKIIKP</sequence>
<evidence type="ECO:0000313" key="3">
    <source>
        <dbReference type="EMBL" id="OHT15663.1"/>
    </source>
</evidence>
<gene>
    <name evidence="3" type="ORF">TRFO_42393</name>
</gene>
<dbReference type="PROSITE" id="PS50096">
    <property type="entry name" value="IQ"/>
    <property type="match status" value="1"/>
</dbReference>
<dbReference type="PANTHER" id="PTHR44167">
    <property type="entry name" value="OVARIAN-SPECIFIC SERINE/THREONINE-PROTEIN KINASE LOK-RELATED"/>
    <property type="match status" value="1"/>
</dbReference>
<dbReference type="PROSITE" id="PS50011">
    <property type="entry name" value="PROTEIN_KINASE_DOM"/>
    <property type="match status" value="1"/>
</dbReference>
<evidence type="ECO:0000313" key="4">
    <source>
        <dbReference type="Proteomes" id="UP000179807"/>
    </source>
</evidence>
<dbReference type="Pfam" id="PF00069">
    <property type="entry name" value="Pkinase"/>
    <property type="match status" value="1"/>
</dbReference>
<dbReference type="EMBL" id="MLAK01000201">
    <property type="protein sequence ID" value="OHT15663.1"/>
    <property type="molecule type" value="Genomic_DNA"/>
</dbReference>
<dbReference type="Proteomes" id="UP000179807">
    <property type="component" value="Unassembled WGS sequence"/>
</dbReference>
<feature type="region of interest" description="Disordered" evidence="1">
    <location>
        <begin position="132"/>
        <end position="193"/>
    </location>
</feature>
<dbReference type="PANTHER" id="PTHR44167:SF24">
    <property type="entry name" value="SERINE_THREONINE-PROTEIN KINASE CHK2"/>
    <property type="match status" value="1"/>
</dbReference>
<dbReference type="GO" id="GO:0044773">
    <property type="term" value="P:mitotic DNA damage checkpoint signaling"/>
    <property type="evidence" value="ECO:0007669"/>
    <property type="project" value="TreeGrafter"/>
</dbReference>
<dbReference type="VEuPathDB" id="TrichDB:TRFO_42393"/>
<dbReference type="GO" id="GO:0005634">
    <property type="term" value="C:nucleus"/>
    <property type="evidence" value="ECO:0007669"/>
    <property type="project" value="TreeGrafter"/>
</dbReference>
<dbReference type="SMART" id="SM00220">
    <property type="entry name" value="S_TKc"/>
    <property type="match status" value="1"/>
</dbReference>
<comment type="caution">
    <text evidence="3">The sequence shown here is derived from an EMBL/GenBank/DDBJ whole genome shotgun (WGS) entry which is preliminary data.</text>
</comment>
<accession>A0A1J4KWQ2</accession>
<dbReference type="Gene3D" id="1.10.510.10">
    <property type="entry name" value="Transferase(Phosphotransferase) domain 1"/>
    <property type="match status" value="1"/>
</dbReference>
<feature type="region of interest" description="Disordered" evidence="1">
    <location>
        <begin position="889"/>
        <end position="913"/>
    </location>
</feature>
<dbReference type="GeneID" id="94848989"/>
<dbReference type="Gene3D" id="1.20.5.190">
    <property type="match status" value="1"/>
</dbReference>
<reference evidence="3" key="1">
    <citation type="submission" date="2016-10" db="EMBL/GenBank/DDBJ databases">
        <authorList>
            <person name="Benchimol M."/>
            <person name="Almeida L.G."/>
            <person name="Vasconcelos A.T."/>
            <person name="Perreira-Neves A."/>
            <person name="Rosa I.A."/>
            <person name="Tasca T."/>
            <person name="Bogo M.R."/>
            <person name="de Souza W."/>
        </authorList>
    </citation>
    <scope>NUCLEOTIDE SEQUENCE [LARGE SCALE GENOMIC DNA]</scope>
    <source>
        <strain evidence="3">K</strain>
    </source>
</reference>